<dbReference type="EMBL" id="LXJZ01000110">
    <property type="protein sequence ID" value="OAJ60019.1"/>
    <property type="molecule type" value="Genomic_DNA"/>
</dbReference>
<evidence type="ECO:0000313" key="1">
    <source>
        <dbReference type="EMBL" id="OAJ52279.1"/>
    </source>
</evidence>
<organism evidence="1 4">
    <name type="scientific">Paraburkholderia ginsengiterrae</name>
    <dbReference type="NCBI Taxonomy" id="1462993"/>
    <lineage>
        <taxon>Bacteria</taxon>
        <taxon>Pseudomonadati</taxon>
        <taxon>Pseudomonadota</taxon>
        <taxon>Betaproteobacteria</taxon>
        <taxon>Burkholderiales</taxon>
        <taxon>Burkholderiaceae</taxon>
        <taxon>Paraburkholderia</taxon>
    </lineage>
</organism>
<dbReference type="Proteomes" id="UP000077961">
    <property type="component" value="Unassembled WGS sequence"/>
</dbReference>
<protein>
    <submittedName>
        <fullName evidence="1">Uncharacterized protein</fullName>
    </submittedName>
</protein>
<dbReference type="AlphaFoldDB" id="A0A1A9MXY1"/>
<proteinExistence type="predicted"/>
<evidence type="ECO:0000313" key="4">
    <source>
        <dbReference type="Proteomes" id="UP000078116"/>
    </source>
</evidence>
<evidence type="ECO:0000313" key="2">
    <source>
        <dbReference type="EMBL" id="OAJ60019.1"/>
    </source>
</evidence>
<dbReference type="EMBL" id="LXKA01000377">
    <property type="protein sequence ID" value="OAJ52279.1"/>
    <property type="molecule type" value="Genomic_DNA"/>
</dbReference>
<sequence length="129" mass="14105">MNPSSLNARHSAHDAEIDAHLCAYNSAFDELGLRFRWDAHTLVSLAVIDGEQARIATYIETHHAHLLTAYSAAFLSQAILEKKNARYPGCVSIRVESSPRSNQVVPQSRITSSSEPVSYEMALPALAGI</sequence>
<dbReference type="Gene3D" id="1.10.150.240">
    <property type="entry name" value="Putative phosphatase, domain 2"/>
    <property type="match status" value="1"/>
</dbReference>
<gene>
    <name evidence="2" type="ORF">A6V36_25225</name>
    <name evidence="1" type="ORF">A6V37_36960</name>
</gene>
<dbReference type="InterPro" id="IPR023198">
    <property type="entry name" value="PGP-like_dom2"/>
</dbReference>
<dbReference type="RefSeq" id="WP_064267214.1">
    <property type="nucleotide sequence ID" value="NZ_LXJZ01000110.1"/>
</dbReference>
<reference evidence="3 4" key="1">
    <citation type="submission" date="2016-04" db="EMBL/GenBank/DDBJ databases">
        <title>Reclassification of Paraburkholderia panaciterrae (Farh et al. 2015) Dobritsa &amp; Samadpour 2016 as a later homotypic synonym of Paraburkholderia ginsengiterrae (Farh et al. 2015) Dobritsa &amp; Samadpour 2016.</title>
        <authorList>
            <person name="Dobritsa A.P."/>
            <person name="Kutumbaka K."/>
            <person name="Samadpour M."/>
        </authorList>
    </citation>
    <scope>NUCLEOTIDE SEQUENCE [LARGE SCALE GENOMIC DNA]</scope>
    <source>
        <strain evidence="1 4">DCY85</strain>
        <strain evidence="2 3">DCY85-1</strain>
    </source>
</reference>
<accession>A0A1A9MXY1</accession>
<keyword evidence="3" id="KW-1185">Reference proteome</keyword>
<dbReference type="Proteomes" id="UP000078116">
    <property type="component" value="Unassembled WGS sequence"/>
</dbReference>
<name>A0A1A9MXY1_9BURK</name>
<comment type="caution">
    <text evidence="1">The sequence shown here is derived from an EMBL/GenBank/DDBJ whole genome shotgun (WGS) entry which is preliminary data.</text>
</comment>
<dbReference type="OrthoDB" id="5293434at2"/>
<evidence type="ECO:0000313" key="3">
    <source>
        <dbReference type="Proteomes" id="UP000077961"/>
    </source>
</evidence>